<dbReference type="FunFam" id="1.20.1280.290:FF:000002">
    <property type="entry name" value="Bidirectional sugar transporter SWEET"/>
    <property type="match status" value="1"/>
</dbReference>
<dbReference type="GO" id="GO:0008643">
    <property type="term" value="P:carbohydrate transport"/>
    <property type="evidence" value="ECO:0000318"/>
    <property type="project" value="GO_Central"/>
</dbReference>
<evidence type="ECO:0000256" key="8">
    <source>
        <dbReference type="ARBA" id="ARBA00023136"/>
    </source>
</evidence>
<dbReference type="InterPro" id="IPR047664">
    <property type="entry name" value="SWEET"/>
</dbReference>
<gene>
    <name evidence="10" type="ORF">POPTR_008G220600</name>
</gene>
<comment type="similarity">
    <text evidence="2 9">Belongs to the SWEET sugar transporter family.</text>
</comment>
<protein>
    <recommendedName>
        <fullName evidence="9">Bidirectional sugar transporter SWEET</fullName>
    </recommendedName>
</protein>
<evidence type="ECO:0000256" key="7">
    <source>
        <dbReference type="ARBA" id="ARBA00022989"/>
    </source>
</evidence>
<feature type="transmembrane region" description="Helical" evidence="9">
    <location>
        <begin position="207"/>
        <end position="225"/>
    </location>
</feature>
<dbReference type="InParanoid" id="A0A3N7H2H5"/>
<evidence type="ECO:0000256" key="2">
    <source>
        <dbReference type="ARBA" id="ARBA00007809"/>
    </source>
</evidence>
<dbReference type="Gene3D" id="1.20.1280.290">
    <property type="match status" value="2"/>
</dbReference>
<evidence type="ECO:0000256" key="5">
    <source>
        <dbReference type="ARBA" id="ARBA00022692"/>
    </source>
</evidence>
<feature type="transmembrane region" description="Helical" evidence="9">
    <location>
        <begin position="56"/>
        <end position="73"/>
    </location>
</feature>
<keyword evidence="11" id="KW-1185">Reference proteome</keyword>
<evidence type="ECO:0000313" key="11">
    <source>
        <dbReference type="Proteomes" id="UP000006729"/>
    </source>
</evidence>
<keyword evidence="3 9" id="KW-0813">Transport</keyword>
<evidence type="ECO:0000256" key="9">
    <source>
        <dbReference type="RuleBase" id="RU910715"/>
    </source>
</evidence>
<dbReference type="GO" id="GO:0012505">
    <property type="term" value="C:endomembrane system"/>
    <property type="evidence" value="ECO:0007669"/>
    <property type="project" value="UniProtKB-SubCell"/>
</dbReference>
<comment type="subcellular location">
    <subcellularLocation>
        <location evidence="9">Cell membrane</location>
        <topology evidence="9">Multi-pass membrane protein</topology>
    </subcellularLocation>
    <subcellularLocation>
        <location evidence="1">Endomembrane system</location>
        <topology evidence="1">Multi-pass membrane protein</topology>
    </subcellularLocation>
</comment>
<dbReference type="PANTHER" id="PTHR10791">
    <property type="entry name" value="RAG1-ACTIVATING PROTEIN 1"/>
    <property type="match status" value="1"/>
</dbReference>
<dbReference type="GO" id="GO:0051119">
    <property type="term" value="F:sugar transmembrane transporter activity"/>
    <property type="evidence" value="ECO:0000318"/>
    <property type="project" value="GO_Central"/>
</dbReference>
<reference evidence="10 11" key="1">
    <citation type="journal article" date="2006" name="Science">
        <title>The genome of black cottonwood, Populus trichocarpa (Torr. &amp; Gray).</title>
        <authorList>
            <person name="Tuskan G.A."/>
            <person name="Difazio S."/>
            <person name="Jansson S."/>
            <person name="Bohlmann J."/>
            <person name="Grigoriev I."/>
            <person name="Hellsten U."/>
            <person name="Putnam N."/>
            <person name="Ralph S."/>
            <person name="Rombauts S."/>
            <person name="Salamov A."/>
            <person name="Schein J."/>
            <person name="Sterck L."/>
            <person name="Aerts A."/>
            <person name="Bhalerao R.R."/>
            <person name="Bhalerao R.P."/>
            <person name="Blaudez D."/>
            <person name="Boerjan W."/>
            <person name="Brun A."/>
            <person name="Brunner A."/>
            <person name="Busov V."/>
            <person name="Campbell M."/>
            <person name="Carlson J."/>
            <person name="Chalot M."/>
            <person name="Chapman J."/>
            <person name="Chen G.L."/>
            <person name="Cooper D."/>
            <person name="Coutinho P.M."/>
            <person name="Couturier J."/>
            <person name="Covert S."/>
            <person name="Cronk Q."/>
            <person name="Cunningham R."/>
            <person name="Davis J."/>
            <person name="Degroeve S."/>
            <person name="Dejardin A."/>
            <person name="Depamphilis C."/>
            <person name="Detter J."/>
            <person name="Dirks B."/>
            <person name="Dubchak I."/>
            <person name="Duplessis S."/>
            <person name="Ehlting J."/>
            <person name="Ellis B."/>
            <person name="Gendler K."/>
            <person name="Goodstein D."/>
            <person name="Gribskov M."/>
            <person name="Grimwood J."/>
            <person name="Groover A."/>
            <person name="Gunter L."/>
            <person name="Hamberger B."/>
            <person name="Heinze B."/>
            <person name="Helariutta Y."/>
            <person name="Henrissat B."/>
            <person name="Holligan D."/>
            <person name="Holt R."/>
            <person name="Huang W."/>
            <person name="Islam-Faridi N."/>
            <person name="Jones S."/>
            <person name="Jones-Rhoades M."/>
            <person name="Jorgensen R."/>
            <person name="Joshi C."/>
            <person name="Kangasjarvi J."/>
            <person name="Karlsson J."/>
            <person name="Kelleher C."/>
            <person name="Kirkpatrick R."/>
            <person name="Kirst M."/>
            <person name="Kohler A."/>
            <person name="Kalluri U."/>
            <person name="Larimer F."/>
            <person name="Leebens-Mack J."/>
            <person name="Leple J.C."/>
            <person name="Locascio P."/>
            <person name="Lou Y."/>
            <person name="Lucas S."/>
            <person name="Martin F."/>
            <person name="Montanini B."/>
            <person name="Napoli C."/>
            <person name="Nelson D.R."/>
            <person name="Nelson C."/>
            <person name="Nieminen K."/>
            <person name="Nilsson O."/>
            <person name="Pereda V."/>
            <person name="Peter G."/>
            <person name="Philippe R."/>
            <person name="Pilate G."/>
            <person name="Poliakov A."/>
            <person name="Razumovskaya J."/>
            <person name="Richardson P."/>
            <person name="Rinaldi C."/>
            <person name="Ritland K."/>
            <person name="Rouze P."/>
            <person name="Ryaboy D."/>
            <person name="Schmutz J."/>
            <person name="Schrader J."/>
            <person name="Segerman B."/>
            <person name="Shin H."/>
            <person name="Siddiqui A."/>
            <person name="Sterky F."/>
            <person name="Terry A."/>
            <person name="Tsai C.J."/>
            <person name="Uberbacher E."/>
            <person name="Unneberg P."/>
            <person name="Vahala J."/>
            <person name="Wall K."/>
            <person name="Wessler S."/>
            <person name="Yang G."/>
            <person name="Yin T."/>
            <person name="Douglas C."/>
            <person name="Marra M."/>
            <person name="Sandberg G."/>
            <person name="Van de Peer Y."/>
            <person name="Rokhsar D."/>
        </authorList>
    </citation>
    <scope>NUCLEOTIDE SEQUENCE [LARGE SCALE GENOMIC DNA]</scope>
    <source>
        <strain evidence="11">cv. Nisqually</strain>
    </source>
</reference>
<comment type="function">
    <text evidence="9">Mediates both low-affinity uptake and efflux of sugar across the membrane.</text>
</comment>
<feature type="transmembrane region" description="Helical" evidence="9">
    <location>
        <begin position="140"/>
        <end position="161"/>
    </location>
</feature>
<dbReference type="GO" id="GO:0005886">
    <property type="term" value="C:plasma membrane"/>
    <property type="evidence" value="ECO:0007669"/>
    <property type="project" value="UniProtKB-SubCell"/>
</dbReference>
<dbReference type="InterPro" id="IPR004316">
    <property type="entry name" value="SWEET_rpt"/>
</dbReference>
<feature type="transmembrane region" description="Helical" evidence="9">
    <location>
        <begin position="24"/>
        <end position="44"/>
    </location>
</feature>
<dbReference type="STRING" id="3694.A0A3N7H2H5"/>
<evidence type="ECO:0000256" key="1">
    <source>
        <dbReference type="ARBA" id="ARBA00004127"/>
    </source>
</evidence>
<feature type="transmembrane region" description="Helical" evidence="9">
    <location>
        <begin position="173"/>
        <end position="195"/>
    </location>
</feature>
<dbReference type="FunFam" id="1.20.1280.290:FF:000001">
    <property type="entry name" value="Bidirectional sugar transporter SWEET"/>
    <property type="match status" value="1"/>
</dbReference>
<evidence type="ECO:0000256" key="3">
    <source>
        <dbReference type="ARBA" id="ARBA00022448"/>
    </source>
</evidence>
<sequence length="252" mass="27830">MNNSKDNNNEGLSSMMMLDVSLQLYGNVISVLMFLSPVGTFWRIIKHRSTEDFESLPYVCTLLNSSLWTYYGIIKPGAYLVATVNGFGILVEIIYVSLFLIYAPVKMRNKTAILAGILDVGVLAAAILAARLALHGQVRIDAIGFICAGLNIIMYGSPLAAMKTVVTTKSVEYMPFFLSFFFFLNGGIWTFYAILTRDYFLGVPNGAGFLLGIAQLVLYAIYMNVKPSINVSNRLEEGCEQESLISSLNYSN</sequence>
<dbReference type="GO" id="GO:0051260">
    <property type="term" value="P:protein homooligomerization"/>
    <property type="evidence" value="ECO:0007669"/>
    <property type="project" value="UniProtKB-ARBA"/>
</dbReference>
<organism evidence="10 11">
    <name type="scientific">Populus trichocarpa</name>
    <name type="common">Western balsam poplar</name>
    <name type="synonym">Populus balsamifera subsp. trichocarpa</name>
    <dbReference type="NCBI Taxonomy" id="3694"/>
    <lineage>
        <taxon>Eukaryota</taxon>
        <taxon>Viridiplantae</taxon>
        <taxon>Streptophyta</taxon>
        <taxon>Embryophyta</taxon>
        <taxon>Tracheophyta</taxon>
        <taxon>Spermatophyta</taxon>
        <taxon>Magnoliopsida</taxon>
        <taxon>eudicotyledons</taxon>
        <taxon>Gunneridae</taxon>
        <taxon>Pentapetalae</taxon>
        <taxon>rosids</taxon>
        <taxon>fabids</taxon>
        <taxon>Malpighiales</taxon>
        <taxon>Salicaceae</taxon>
        <taxon>Saliceae</taxon>
        <taxon>Populus</taxon>
    </lineage>
</organism>
<keyword evidence="8 9" id="KW-0472">Membrane</keyword>
<feature type="transmembrane region" description="Helical" evidence="9">
    <location>
        <begin position="113"/>
        <end position="134"/>
    </location>
</feature>
<feature type="transmembrane region" description="Helical" evidence="9">
    <location>
        <begin position="79"/>
        <end position="101"/>
    </location>
</feature>
<keyword evidence="4 9" id="KW-0762">Sugar transport</keyword>
<dbReference type="FunCoup" id="A0A3N7H2H5">
    <property type="interactions" value="516"/>
</dbReference>
<evidence type="ECO:0000313" key="10">
    <source>
        <dbReference type="EMBL" id="RQO95104.1"/>
    </source>
</evidence>
<keyword evidence="6" id="KW-0677">Repeat</keyword>
<dbReference type="EMBL" id="CM009297">
    <property type="protein sequence ID" value="RQO95104.1"/>
    <property type="molecule type" value="Genomic_DNA"/>
</dbReference>
<accession>A0A3N7H2H5</accession>
<dbReference type="GO" id="GO:0016020">
    <property type="term" value="C:membrane"/>
    <property type="evidence" value="ECO:0000318"/>
    <property type="project" value="GO_Central"/>
</dbReference>
<dbReference type="Pfam" id="PF03083">
    <property type="entry name" value="MtN3_slv"/>
    <property type="match status" value="2"/>
</dbReference>
<evidence type="ECO:0000256" key="4">
    <source>
        <dbReference type="ARBA" id="ARBA00022597"/>
    </source>
</evidence>
<dbReference type="AlphaFoldDB" id="A0A3N7H2H5"/>
<dbReference type="OrthoDB" id="409725at2759"/>
<keyword evidence="7 9" id="KW-1133">Transmembrane helix</keyword>
<dbReference type="PANTHER" id="PTHR10791:SF120">
    <property type="entry name" value="BIDIRECTIONAL SUGAR TRANSPORTER SWEET17"/>
    <property type="match status" value="1"/>
</dbReference>
<name>A0A3N7H2H5_POPTR</name>
<proteinExistence type="inferred from homology"/>
<dbReference type="Proteomes" id="UP000006729">
    <property type="component" value="Chromosome 8"/>
</dbReference>
<keyword evidence="5 9" id="KW-0812">Transmembrane</keyword>
<evidence type="ECO:0000256" key="6">
    <source>
        <dbReference type="ARBA" id="ARBA00022737"/>
    </source>
</evidence>